<sequence length="727" mass="80337">MSTLRLLILLFPAIAAAQEPVRILPVGQLPQDARLAPPKDLNGYFPFAPPASQETWQARAEEVRTQLKVALGLWPMPPKTPLNLEKVGQHTFDDYQVTGIRFESMPGFFVTGSMYEPVGKQGPFPGVLCPHGHWDNGRFYVANDGEVKKQIASGAESIEETAKNPIQARCVQLARMGCVVFQIDMLGYADSQQLSFDLVHRFGKQRPEMNTNQRWGFFSPQAESHLESVMGLQIWNCIRSLDLLETLDNVDKSRLAVTGASGGATQTMIVGAIDPRIAAVFPAVMVSTAMQGGCTCENCTLLRVGTGNVEFAALFAPKPQGLTAADDWTKEFETKGFPDLKQLYTLMGAEDKVHLTARTEFGHNYNAVSRRAMYELFNQEFSLHASVEERPYQRLGEKELSVWNDQNRPTYTEEFERNLLAEWTAISNQQIDSLLLGDNDSFQKFQEIAEPALGVMVGTETPTMEDLEFDVKVKEQREDYLLIGGLLHNDQNGSQLPALFLYPKDNWGGHTVLWLSEEGKNGLFAENGRLKSEVAKLVSAGVSVAGIDLIYQGEFLTDGHALKETPKVENPREAAAYTLGYNRAVAAQRITDILAMATFMRNHDRAPKSIGMVAFDPAMAGIASVAMAKQPKAFDFATLKTDGFRFGEVDSIRSPNLLPGGAKYGDVPAFLALAAPIPLRVTGETGETLEATTKAYERLDQKDRLILSNDVDVTPIDWVLGQLSRFQ</sequence>
<evidence type="ECO:0000256" key="1">
    <source>
        <dbReference type="SAM" id="SignalP"/>
    </source>
</evidence>
<reference evidence="2 3" key="1">
    <citation type="submission" date="2018-02" db="EMBL/GenBank/DDBJ databases">
        <title>Comparative genomes isolates from brazilian mangrove.</title>
        <authorList>
            <person name="Araujo J.E."/>
            <person name="Taketani R.G."/>
            <person name="Silva M.C.P."/>
            <person name="Loureco M.V."/>
            <person name="Andreote F.D."/>
        </authorList>
    </citation>
    <scope>NUCLEOTIDE SEQUENCE [LARGE SCALE GENOMIC DNA]</scope>
    <source>
        <strain evidence="2 3">NAP PRIS-MGV</strain>
    </source>
</reference>
<dbReference type="Gene3D" id="3.40.50.1820">
    <property type="entry name" value="alpha/beta hydrolase"/>
    <property type="match status" value="2"/>
</dbReference>
<feature type="chain" id="PRO_5015553618" evidence="1">
    <location>
        <begin position="18"/>
        <end position="727"/>
    </location>
</feature>
<gene>
    <name evidence="2" type="ORF">C5Y98_17190</name>
</gene>
<dbReference type="AlphaFoldDB" id="A0A2S8FP41"/>
<feature type="signal peptide" evidence="1">
    <location>
        <begin position="1"/>
        <end position="17"/>
    </location>
</feature>
<proteinExistence type="predicted"/>
<dbReference type="PANTHER" id="PTHR22946">
    <property type="entry name" value="DIENELACTONE HYDROLASE DOMAIN-CONTAINING PROTEIN-RELATED"/>
    <property type="match status" value="1"/>
</dbReference>
<dbReference type="InterPro" id="IPR029058">
    <property type="entry name" value="AB_hydrolase_fold"/>
</dbReference>
<protein>
    <submittedName>
        <fullName evidence="2">Acetylxylan esterase</fullName>
    </submittedName>
</protein>
<organism evidence="2 3">
    <name type="scientific">Blastopirellula marina</name>
    <dbReference type="NCBI Taxonomy" id="124"/>
    <lineage>
        <taxon>Bacteria</taxon>
        <taxon>Pseudomonadati</taxon>
        <taxon>Planctomycetota</taxon>
        <taxon>Planctomycetia</taxon>
        <taxon>Pirellulales</taxon>
        <taxon>Pirellulaceae</taxon>
        <taxon>Blastopirellula</taxon>
    </lineage>
</organism>
<keyword evidence="1" id="KW-0732">Signal</keyword>
<evidence type="ECO:0000313" key="2">
    <source>
        <dbReference type="EMBL" id="PQO33952.1"/>
    </source>
</evidence>
<dbReference type="PANTHER" id="PTHR22946:SF8">
    <property type="entry name" value="ACETYL XYLAN ESTERASE DOMAIN-CONTAINING PROTEIN"/>
    <property type="match status" value="1"/>
</dbReference>
<name>A0A2S8FP41_9BACT</name>
<evidence type="ECO:0000313" key="3">
    <source>
        <dbReference type="Proteomes" id="UP000239388"/>
    </source>
</evidence>
<dbReference type="SUPFAM" id="SSF53474">
    <property type="entry name" value="alpha/beta-Hydrolases"/>
    <property type="match status" value="1"/>
</dbReference>
<comment type="caution">
    <text evidence="2">The sequence shown here is derived from an EMBL/GenBank/DDBJ whole genome shotgun (WGS) entry which is preliminary data.</text>
</comment>
<dbReference type="Proteomes" id="UP000239388">
    <property type="component" value="Unassembled WGS sequence"/>
</dbReference>
<accession>A0A2S8FP41</accession>
<dbReference type="EMBL" id="PUIB01000017">
    <property type="protein sequence ID" value="PQO33952.1"/>
    <property type="molecule type" value="Genomic_DNA"/>
</dbReference>
<dbReference type="InterPro" id="IPR050261">
    <property type="entry name" value="FrsA_esterase"/>
</dbReference>